<keyword evidence="4" id="KW-1185">Reference proteome</keyword>
<dbReference type="InterPro" id="IPR042099">
    <property type="entry name" value="ANL_N_sf"/>
</dbReference>
<reference evidence="3" key="2">
    <citation type="submission" date="2020-09" db="EMBL/GenBank/DDBJ databases">
        <authorList>
            <person name="Sun Q."/>
            <person name="Ohkuma M."/>
        </authorList>
    </citation>
    <scope>NUCLEOTIDE SEQUENCE</scope>
    <source>
        <strain evidence="3">JCM 4714</strain>
    </source>
</reference>
<feature type="domain" description="AMP-dependent synthetase/ligase" evidence="1">
    <location>
        <begin position="15"/>
        <end position="381"/>
    </location>
</feature>
<dbReference type="Gene3D" id="3.30.300.30">
    <property type="match status" value="1"/>
</dbReference>
<dbReference type="InterPro" id="IPR000873">
    <property type="entry name" value="AMP-dep_synth/lig_dom"/>
</dbReference>
<reference evidence="3" key="1">
    <citation type="journal article" date="2014" name="Int. J. Syst. Evol. Microbiol.">
        <title>Complete genome sequence of Corynebacterium casei LMG S-19264T (=DSM 44701T), isolated from a smear-ripened cheese.</title>
        <authorList>
            <consortium name="US DOE Joint Genome Institute (JGI-PGF)"/>
            <person name="Walter F."/>
            <person name="Albersmeier A."/>
            <person name="Kalinowski J."/>
            <person name="Ruckert C."/>
        </authorList>
    </citation>
    <scope>NUCLEOTIDE SEQUENCE</scope>
    <source>
        <strain evidence="3">JCM 4714</strain>
    </source>
</reference>
<dbReference type="InterPro" id="IPR045851">
    <property type="entry name" value="AMP-bd_C_sf"/>
</dbReference>
<protein>
    <submittedName>
        <fullName evidence="3">Acyl-CoA synthetase</fullName>
    </submittedName>
</protein>
<dbReference type="EMBL" id="BMVG01000065">
    <property type="protein sequence ID" value="GHE15620.1"/>
    <property type="molecule type" value="Genomic_DNA"/>
</dbReference>
<organism evidence="3 4">
    <name type="scientific">Streptomyces alanosinicus</name>
    <dbReference type="NCBI Taxonomy" id="68171"/>
    <lineage>
        <taxon>Bacteria</taxon>
        <taxon>Bacillati</taxon>
        <taxon>Actinomycetota</taxon>
        <taxon>Actinomycetes</taxon>
        <taxon>Kitasatosporales</taxon>
        <taxon>Streptomycetaceae</taxon>
        <taxon>Streptomyces</taxon>
    </lineage>
</organism>
<feature type="domain" description="AMP-binding enzyme C-terminal" evidence="2">
    <location>
        <begin position="431"/>
        <end position="506"/>
    </location>
</feature>
<comment type="caution">
    <text evidence="3">The sequence shown here is derived from an EMBL/GenBank/DDBJ whole genome shotgun (WGS) entry which is preliminary data.</text>
</comment>
<evidence type="ECO:0000259" key="2">
    <source>
        <dbReference type="Pfam" id="PF13193"/>
    </source>
</evidence>
<dbReference type="Pfam" id="PF00501">
    <property type="entry name" value="AMP-binding"/>
    <property type="match status" value="1"/>
</dbReference>
<dbReference type="AlphaFoldDB" id="A0A919D9H3"/>
<dbReference type="NCBIfam" id="NF004837">
    <property type="entry name" value="PRK06187.1"/>
    <property type="match status" value="1"/>
</dbReference>
<dbReference type="RefSeq" id="WP_189959476.1">
    <property type="nucleotide sequence ID" value="NZ_BMVG01000065.1"/>
</dbReference>
<proteinExistence type="predicted"/>
<dbReference type="GO" id="GO:0016878">
    <property type="term" value="F:acid-thiol ligase activity"/>
    <property type="evidence" value="ECO:0007669"/>
    <property type="project" value="UniProtKB-ARBA"/>
</dbReference>
<evidence type="ECO:0000259" key="1">
    <source>
        <dbReference type="Pfam" id="PF00501"/>
    </source>
</evidence>
<accession>A0A919D9H3</accession>
<evidence type="ECO:0000313" key="4">
    <source>
        <dbReference type="Proteomes" id="UP000655443"/>
    </source>
</evidence>
<dbReference type="PANTHER" id="PTHR43767:SF1">
    <property type="entry name" value="NONRIBOSOMAL PEPTIDE SYNTHASE PES1 (EUROFUNG)-RELATED"/>
    <property type="match status" value="1"/>
</dbReference>
<gene>
    <name evidence="3" type="ORF">GCM10010339_90880</name>
</gene>
<dbReference type="Pfam" id="PF13193">
    <property type="entry name" value="AMP-binding_C"/>
    <property type="match status" value="1"/>
</dbReference>
<name>A0A919D9H3_9ACTN</name>
<dbReference type="InterPro" id="IPR050237">
    <property type="entry name" value="ATP-dep_AMP-bd_enzyme"/>
</dbReference>
<dbReference type="InterPro" id="IPR025110">
    <property type="entry name" value="AMP-bd_C"/>
</dbReference>
<sequence length="535" mass="58484">MDEDTSWTLAATSAAHARDRADHTAVICQDRRTSYGRLHRLSNQAAHALRASGAGRGTRVAWLGRESEYYYTVVLACAKAGAVLVPVNWRLTPKEADHILRDSAAQLLFVDGDFLPVAERVRPTLPALDTVVRIDREGDTDPGAGLRAWWAGAPDTDLDPVTGPDDAVVQIYTSGTTGLPKGAVIPHRSFFTLAPAMRQAGLDWVDWRPDDINLISLPGLGTAGTAWFWNGFNAGLTNVVMRMFVPQEAIRLIRGLGVTTTFAAPAMLRMMLDERDAGPEAFASMRKIYYGGEPISTSLLTRCLEVYGCEFVQIYGSTETATVPVCLPPRDHRAGSPRLRSAGKVCPGTGLKIVGPDDRPLPPGEIGQICIHTPGRMLGYFNRPEATARTLRDGWLYMGDNGYLDEDGYLFVCDRINDTIIVAGQNIYPAEIEKEIAEHPAVAESAVVGLADDHWGEAVHACVVLRPGQRLTPRELMLFLRGRLADYKIPSVFHFVSELERNPAGKILRRIARERLQAAAAASADHTHVMEGTAR</sequence>
<evidence type="ECO:0000313" key="3">
    <source>
        <dbReference type="EMBL" id="GHE15620.1"/>
    </source>
</evidence>
<dbReference type="Gene3D" id="3.40.50.12780">
    <property type="entry name" value="N-terminal domain of ligase-like"/>
    <property type="match status" value="1"/>
</dbReference>
<dbReference type="SUPFAM" id="SSF56801">
    <property type="entry name" value="Acetyl-CoA synthetase-like"/>
    <property type="match status" value="1"/>
</dbReference>
<dbReference type="PANTHER" id="PTHR43767">
    <property type="entry name" value="LONG-CHAIN-FATTY-ACID--COA LIGASE"/>
    <property type="match status" value="1"/>
</dbReference>
<dbReference type="Proteomes" id="UP000655443">
    <property type="component" value="Unassembled WGS sequence"/>
</dbReference>